<feature type="transmembrane region" description="Helical" evidence="1">
    <location>
        <begin position="404"/>
        <end position="426"/>
    </location>
</feature>
<feature type="transmembrane region" description="Helical" evidence="1">
    <location>
        <begin position="116"/>
        <end position="137"/>
    </location>
</feature>
<reference evidence="3 4" key="1">
    <citation type="journal article" date="2011" name="J. Bacteriol.">
        <title>Genome of Ochrobactrum anthropi ATCC 49188 T, a versatile opportunistic pathogen and symbiont of several eukaryotic hosts.</title>
        <authorList>
            <person name="Chain P.S."/>
            <person name="Lang D.M."/>
            <person name="Comerci D.J."/>
            <person name="Malfatti S.A."/>
            <person name="Vergez L.M."/>
            <person name="Shin M."/>
            <person name="Ugalde R.A."/>
            <person name="Garcia E."/>
            <person name="Tolmasky M.E."/>
        </authorList>
    </citation>
    <scope>NUCLEOTIDE SEQUENCE [LARGE SCALE GENOMIC DNA]</scope>
    <source>
        <strain evidence="4">ATCC 49188 / DSM 6882 / CCUG 24695 / JCM 21032 / LMG 3331 / NBRC 15819 / NCTC 12168 / Alc 37</strain>
    </source>
</reference>
<feature type="transmembrane region" description="Helical" evidence="1">
    <location>
        <begin position="327"/>
        <end position="347"/>
    </location>
</feature>
<feature type="transmembrane region" description="Helical" evidence="1">
    <location>
        <begin position="149"/>
        <end position="173"/>
    </location>
</feature>
<dbReference type="KEGG" id="oan:Oant_1432"/>
<feature type="transmembrane region" description="Helical" evidence="1">
    <location>
        <begin position="257"/>
        <end position="277"/>
    </location>
</feature>
<keyword evidence="1" id="KW-1133">Transmembrane helix</keyword>
<accession>A6WYU5</accession>
<keyword evidence="1" id="KW-0472">Membrane</keyword>
<feature type="transmembrane region" description="Helical" evidence="1">
    <location>
        <begin position="354"/>
        <end position="372"/>
    </location>
</feature>
<dbReference type="AlphaFoldDB" id="A6WYU5"/>
<proteinExistence type="predicted"/>
<feature type="domain" description="Nucleoside transporter/FeoB GTPase Gate" evidence="2">
    <location>
        <begin position="150"/>
        <end position="251"/>
    </location>
</feature>
<evidence type="ECO:0000256" key="1">
    <source>
        <dbReference type="SAM" id="Phobius"/>
    </source>
</evidence>
<feature type="transmembrane region" description="Helical" evidence="1">
    <location>
        <begin position="82"/>
        <end position="104"/>
    </location>
</feature>
<evidence type="ECO:0000313" key="4">
    <source>
        <dbReference type="Proteomes" id="UP000002301"/>
    </source>
</evidence>
<dbReference type="STRING" id="439375.Oant_1432"/>
<evidence type="ECO:0000313" key="3">
    <source>
        <dbReference type="EMBL" id="ABS14149.1"/>
    </source>
</evidence>
<dbReference type="HOGENOM" id="CLU_048533_0_0_5"/>
<keyword evidence="4" id="KW-1185">Reference proteome</keyword>
<name>A6WYU5_BRUA4</name>
<feature type="transmembrane region" description="Helical" evidence="1">
    <location>
        <begin position="227"/>
        <end position="245"/>
    </location>
</feature>
<dbReference type="EMBL" id="CP000758">
    <property type="protein sequence ID" value="ABS14149.1"/>
    <property type="molecule type" value="Genomic_DNA"/>
</dbReference>
<protein>
    <submittedName>
        <fullName evidence="3">Nucleoside recognition domain protein</fullName>
    </submittedName>
</protein>
<keyword evidence="1" id="KW-0812">Transmembrane</keyword>
<dbReference type="Pfam" id="PF07670">
    <property type="entry name" value="Gate"/>
    <property type="match status" value="1"/>
</dbReference>
<feature type="transmembrane region" description="Helical" evidence="1">
    <location>
        <begin position="193"/>
        <end position="212"/>
    </location>
</feature>
<dbReference type="Proteomes" id="UP000002301">
    <property type="component" value="Chromosome 1"/>
</dbReference>
<feature type="transmembrane region" description="Helical" evidence="1">
    <location>
        <begin position="438"/>
        <end position="459"/>
    </location>
</feature>
<dbReference type="InterPro" id="IPR011642">
    <property type="entry name" value="Gate_dom"/>
</dbReference>
<evidence type="ECO:0000259" key="2">
    <source>
        <dbReference type="Pfam" id="PF07670"/>
    </source>
</evidence>
<dbReference type="eggNOG" id="COG3314">
    <property type="taxonomic scope" value="Bacteria"/>
</dbReference>
<feature type="transmembrane region" description="Helical" evidence="1">
    <location>
        <begin position="43"/>
        <end position="62"/>
    </location>
</feature>
<gene>
    <name evidence="3" type="ordered locus">Oant_1432</name>
</gene>
<sequence>MKGGPSGGRLFHSWIILKYWGITMTDVALGRNEPSRGSAALKLVIYSFIGIFFFFVPVTIGGKSTILLDHAATAIATQLRPAALVFVCLLIAYGAFAPFVTGTWKKNVTERIFSVLRLLGLIATAMYLANIGPAALFTPDMLPFLFDKLVLSVGLIVPIGALALAFLIGYGLLEFTGVIVQPVMRPIWRTPGWSAIDAVASFVGSYSLALLITDRVYKEGKYTAREAAIVATGFSTVSATFMIIVAKTLGLMDAWNLYFWTTFFVTFIVSAITARIWPLSRMDHPGDRDTPLPEGKGRIQTAIDTGIQQAQNAPKLLPLLGATFLDGLRMAAMILPSIMAVGLLGLLASKYTPIFDLLGLALYPFTWLAQLADPMLAAKSMASGLAEMFLPAILLKDADVVLKFVAAVVSVSQVLFLSASIPCVLATSIPLKFRDLIVIWYIRTALSILLTAPIAFWAASNGWLG</sequence>
<organism evidence="3 4">
    <name type="scientific">Brucella anthropi (strain ATCC 49188 / DSM 6882 / CCUG 24695 / JCM 21032 / LMG 3331 / NBRC 15819 / NCTC 12168 / Alc 37)</name>
    <name type="common">Ochrobactrum anthropi</name>
    <dbReference type="NCBI Taxonomy" id="439375"/>
    <lineage>
        <taxon>Bacteria</taxon>
        <taxon>Pseudomonadati</taxon>
        <taxon>Pseudomonadota</taxon>
        <taxon>Alphaproteobacteria</taxon>
        <taxon>Hyphomicrobiales</taxon>
        <taxon>Brucellaceae</taxon>
        <taxon>Brucella/Ochrobactrum group</taxon>
        <taxon>Brucella</taxon>
    </lineage>
</organism>